<accession>X1Q3J5</accession>
<sequence>MEIKSIKNIAMALGKFQSLCPAIDKGKKGYGYKYADLPAIIQTITPILKTCITS</sequence>
<dbReference type="AlphaFoldDB" id="X1Q3J5"/>
<name>X1Q3J5_9ZZZZ</name>
<gene>
    <name evidence="1" type="ORF">S12H4_08078</name>
</gene>
<comment type="caution">
    <text evidence="1">The sequence shown here is derived from an EMBL/GenBank/DDBJ whole genome shotgun (WGS) entry which is preliminary data.</text>
</comment>
<protein>
    <submittedName>
        <fullName evidence="1">Uncharacterized protein</fullName>
    </submittedName>
</protein>
<proteinExistence type="predicted"/>
<evidence type="ECO:0000313" key="1">
    <source>
        <dbReference type="EMBL" id="GAI63077.1"/>
    </source>
</evidence>
<reference evidence="1" key="1">
    <citation type="journal article" date="2014" name="Front. Microbiol.">
        <title>High frequency of phylogenetically diverse reductive dehalogenase-homologous genes in deep subseafloor sedimentary metagenomes.</title>
        <authorList>
            <person name="Kawai M."/>
            <person name="Futagami T."/>
            <person name="Toyoda A."/>
            <person name="Takaki Y."/>
            <person name="Nishi S."/>
            <person name="Hori S."/>
            <person name="Arai W."/>
            <person name="Tsubouchi T."/>
            <person name="Morono Y."/>
            <person name="Uchiyama I."/>
            <person name="Ito T."/>
            <person name="Fujiyama A."/>
            <person name="Inagaki F."/>
            <person name="Takami H."/>
        </authorList>
    </citation>
    <scope>NUCLEOTIDE SEQUENCE</scope>
    <source>
        <strain evidence="1">Expedition CK06-06</strain>
    </source>
</reference>
<dbReference type="EMBL" id="BARW01003076">
    <property type="protein sequence ID" value="GAI63077.1"/>
    <property type="molecule type" value="Genomic_DNA"/>
</dbReference>
<organism evidence="1">
    <name type="scientific">marine sediment metagenome</name>
    <dbReference type="NCBI Taxonomy" id="412755"/>
    <lineage>
        <taxon>unclassified sequences</taxon>
        <taxon>metagenomes</taxon>
        <taxon>ecological metagenomes</taxon>
    </lineage>
</organism>